<sequence length="83" mass="9643">MPITLRDLRDMERVVDLLSVTGMALWVAILVSLYGLYHKDNLMVGKGQTRNTKRALVSKDMLFAVTRDVIWLRVRHSKIKCRE</sequence>
<dbReference type="AlphaFoldDB" id="A0AAE0ER90"/>
<evidence type="ECO:0000313" key="3">
    <source>
        <dbReference type="Proteomes" id="UP001190700"/>
    </source>
</evidence>
<dbReference type="EMBL" id="LGRX02034703">
    <property type="protein sequence ID" value="KAK3237097.1"/>
    <property type="molecule type" value="Genomic_DNA"/>
</dbReference>
<keyword evidence="1" id="KW-0812">Transmembrane</keyword>
<gene>
    <name evidence="2" type="ORF">CYMTET_52806</name>
</gene>
<evidence type="ECO:0000313" key="2">
    <source>
        <dbReference type="EMBL" id="KAK3237097.1"/>
    </source>
</evidence>
<accession>A0AAE0ER90</accession>
<evidence type="ECO:0000256" key="1">
    <source>
        <dbReference type="SAM" id="Phobius"/>
    </source>
</evidence>
<keyword evidence="1" id="KW-1133">Transmembrane helix</keyword>
<keyword evidence="1" id="KW-0472">Membrane</keyword>
<keyword evidence="3" id="KW-1185">Reference proteome</keyword>
<feature type="transmembrane region" description="Helical" evidence="1">
    <location>
        <begin position="17"/>
        <end position="37"/>
    </location>
</feature>
<name>A0AAE0ER90_9CHLO</name>
<reference evidence="2 3" key="1">
    <citation type="journal article" date="2015" name="Genome Biol. Evol.">
        <title>Comparative Genomics of a Bacterivorous Green Alga Reveals Evolutionary Causalities and Consequences of Phago-Mixotrophic Mode of Nutrition.</title>
        <authorList>
            <person name="Burns J.A."/>
            <person name="Paasch A."/>
            <person name="Narechania A."/>
            <person name="Kim E."/>
        </authorList>
    </citation>
    <scope>NUCLEOTIDE SEQUENCE [LARGE SCALE GENOMIC DNA]</scope>
    <source>
        <strain evidence="2 3">PLY_AMNH</strain>
    </source>
</reference>
<comment type="caution">
    <text evidence="2">The sequence shown here is derived from an EMBL/GenBank/DDBJ whole genome shotgun (WGS) entry which is preliminary data.</text>
</comment>
<protein>
    <submittedName>
        <fullName evidence="2">Uncharacterized protein</fullName>
    </submittedName>
</protein>
<proteinExistence type="predicted"/>
<organism evidence="2 3">
    <name type="scientific">Cymbomonas tetramitiformis</name>
    <dbReference type="NCBI Taxonomy" id="36881"/>
    <lineage>
        <taxon>Eukaryota</taxon>
        <taxon>Viridiplantae</taxon>
        <taxon>Chlorophyta</taxon>
        <taxon>Pyramimonadophyceae</taxon>
        <taxon>Pyramimonadales</taxon>
        <taxon>Pyramimonadaceae</taxon>
        <taxon>Cymbomonas</taxon>
    </lineage>
</organism>
<dbReference type="Proteomes" id="UP001190700">
    <property type="component" value="Unassembled WGS sequence"/>
</dbReference>